<dbReference type="Proteomes" id="UP001302367">
    <property type="component" value="Chromosome 3"/>
</dbReference>
<evidence type="ECO:0000313" key="2">
    <source>
        <dbReference type="EMBL" id="WPB00687.1"/>
    </source>
</evidence>
<dbReference type="RefSeq" id="XP_023456524.2">
    <property type="nucleotide sequence ID" value="XM_023596215.2"/>
</dbReference>
<evidence type="ECO:0000259" key="1">
    <source>
        <dbReference type="Pfam" id="PF00561"/>
    </source>
</evidence>
<sequence>MRTPLLPPLFPISWSLYYRLGSATFSDLQYRPIDLNGSCPAQARAFFIKTLLTTLALVLSLAYASTVGTVTTSDGVKLAYIQAGPAAGQKLLFIPGWRQTAAEWRKQIEYFSGAGYQVTAYDHRGHGDSEKPSFGYRLSRLGADLNDVINTLGLSNVSIIGHSMGSSVTWALWDQYPEQHSRIHKFVIVDQSSVLVQDPTWTQAQRDTWSAALFTPAQTYTFSANLSNELVPFVTSMFTKEISAEDLDWAIAQNLKMSDENAATLLINHAFMDWRDVLPRIDVPTLVLSGDASLNNATGINWAATQIPGARSYTFTKEERGSHFVFWESPERFNQVVRDFVTPTG</sequence>
<organism evidence="2 3">
    <name type="scientific">Cercospora beticola</name>
    <name type="common">Sugarbeet leaf spot fungus</name>
    <dbReference type="NCBI Taxonomy" id="122368"/>
    <lineage>
        <taxon>Eukaryota</taxon>
        <taxon>Fungi</taxon>
        <taxon>Dikarya</taxon>
        <taxon>Ascomycota</taxon>
        <taxon>Pezizomycotina</taxon>
        <taxon>Dothideomycetes</taxon>
        <taxon>Dothideomycetidae</taxon>
        <taxon>Mycosphaerellales</taxon>
        <taxon>Mycosphaerellaceae</taxon>
        <taxon>Cercospora</taxon>
    </lineage>
</organism>
<dbReference type="PANTHER" id="PTHR43798:SF33">
    <property type="entry name" value="HYDROLASE, PUTATIVE (AFU_ORTHOLOGUE AFUA_2G14860)-RELATED"/>
    <property type="match status" value="1"/>
</dbReference>
<dbReference type="SUPFAM" id="SSF53474">
    <property type="entry name" value="alpha/beta-Hydrolases"/>
    <property type="match status" value="1"/>
</dbReference>
<dbReference type="InterPro" id="IPR029058">
    <property type="entry name" value="AB_hydrolase_fold"/>
</dbReference>
<evidence type="ECO:0000313" key="3">
    <source>
        <dbReference type="Proteomes" id="UP001302367"/>
    </source>
</evidence>
<dbReference type="PANTHER" id="PTHR43798">
    <property type="entry name" value="MONOACYLGLYCEROL LIPASE"/>
    <property type="match status" value="1"/>
</dbReference>
<dbReference type="Gene3D" id="3.40.50.1820">
    <property type="entry name" value="alpha/beta hydrolase"/>
    <property type="match status" value="1"/>
</dbReference>
<dbReference type="InterPro" id="IPR000639">
    <property type="entry name" value="Epox_hydrolase-like"/>
</dbReference>
<dbReference type="GeneID" id="35427323"/>
<dbReference type="InterPro" id="IPR000073">
    <property type="entry name" value="AB_hydrolase_1"/>
</dbReference>
<proteinExistence type="predicted"/>
<dbReference type="Pfam" id="PF00561">
    <property type="entry name" value="Abhydrolase_1"/>
    <property type="match status" value="1"/>
</dbReference>
<protein>
    <recommendedName>
        <fullName evidence="1">AB hydrolase-1 domain-containing protein</fullName>
    </recommendedName>
</protein>
<accession>A0ABZ0NM92</accession>
<gene>
    <name evidence="2" type="ORF">RHO25_005307</name>
</gene>
<feature type="domain" description="AB hydrolase-1" evidence="1">
    <location>
        <begin position="91"/>
        <end position="330"/>
    </location>
</feature>
<dbReference type="PRINTS" id="PR00412">
    <property type="entry name" value="EPOXHYDRLASE"/>
</dbReference>
<keyword evidence="3" id="KW-1185">Reference proteome</keyword>
<name>A0ABZ0NM92_CERBT</name>
<dbReference type="InterPro" id="IPR050266">
    <property type="entry name" value="AB_hydrolase_sf"/>
</dbReference>
<dbReference type="EMBL" id="CP134186">
    <property type="protein sequence ID" value="WPB00687.1"/>
    <property type="molecule type" value="Genomic_DNA"/>
</dbReference>
<reference evidence="2 3" key="1">
    <citation type="submission" date="2023-09" db="EMBL/GenBank/DDBJ databases">
        <title>Complete-Gapless Cercospora beticola genome.</title>
        <authorList>
            <person name="Wyatt N.A."/>
            <person name="Spanner R.E."/>
            <person name="Bolton M.D."/>
        </authorList>
    </citation>
    <scope>NUCLEOTIDE SEQUENCE [LARGE SCALE GENOMIC DNA]</scope>
    <source>
        <strain evidence="2">Cb09-40</strain>
    </source>
</reference>